<dbReference type="GO" id="GO:0005524">
    <property type="term" value="F:ATP binding"/>
    <property type="evidence" value="ECO:0007669"/>
    <property type="project" value="InterPro"/>
</dbReference>
<dbReference type="PRINTS" id="PR00109">
    <property type="entry name" value="TYRKINASE"/>
</dbReference>
<dbReference type="PROSITE" id="PS50011">
    <property type="entry name" value="PROTEIN_KINASE_DOM"/>
    <property type="match status" value="1"/>
</dbReference>
<dbReference type="PROSITE" id="PS00108">
    <property type="entry name" value="PROTEIN_KINASE_ST"/>
    <property type="match status" value="1"/>
</dbReference>
<dbReference type="SMART" id="SM00220">
    <property type="entry name" value="S_TKc"/>
    <property type="match status" value="1"/>
</dbReference>
<gene>
    <name evidence="2" type="ORF">P691DRAFT_641205</name>
</gene>
<organism evidence="2 3">
    <name type="scientific">Macrolepiota fuliginosa MF-IS2</name>
    <dbReference type="NCBI Taxonomy" id="1400762"/>
    <lineage>
        <taxon>Eukaryota</taxon>
        <taxon>Fungi</taxon>
        <taxon>Dikarya</taxon>
        <taxon>Basidiomycota</taxon>
        <taxon>Agaricomycotina</taxon>
        <taxon>Agaricomycetes</taxon>
        <taxon>Agaricomycetidae</taxon>
        <taxon>Agaricales</taxon>
        <taxon>Agaricineae</taxon>
        <taxon>Agaricaceae</taxon>
        <taxon>Macrolepiota</taxon>
    </lineage>
</organism>
<keyword evidence="2" id="KW-0808">Transferase</keyword>
<evidence type="ECO:0000313" key="2">
    <source>
        <dbReference type="EMBL" id="KAF9443790.1"/>
    </source>
</evidence>
<dbReference type="InterPro" id="IPR051681">
    <property type="entry name" value="Ser/Thr_Kinases-Pseudokinases"/>
</dbReference>
<dbReference type="InterPro" id="IPR011009">
    <property type="entry name" value="Kinase-like_dom_sf"/>
</dbReference>
<keyword evidence="3" id="KW-1185">Reference proteome</keyword>
<feature type="non-terminal residue" evidence="2">
    <location>
        <position position="1"/>
    </location>
</feature>
<dbReference type="EMBL" id="MU151434">
    <property type="protein sequence ID" value="KAF9443790.1"/>
    <property type="molecule type" value="Genomic_DNA"/>
</dbReference>
<proteinExistence type="predicted"/>
<dbReference type="GO" id="GO:0004674">
    <property type="term" value="F:protein serine/threonine kinase activity"/>
    <property type="evidence" value="ECO:0007669"/>
    <property type="project" value="TreeGrafter"/>
</dbReference>
<dbReference type="SUPFAM" id="SSF56112">
    <property type="entry name" value="Protein kinase-like (PK-like)"/>
    <property type="match status" value="1"/>
</dbReference>
<feature type="non-terminal residue" evidence="2">
    <location>
        <position position="277"/>
    </location>
</feature>
<sequence length="277" mass="31363">STPPGQAEPVLEGVRRTEPDYFACGGLADIYRGQWALTPDDTVPVSEPLVYLFYTHKLTSIPQVAIKILFLRESRLWRGLRHPHIVPFYGLFFDRDTPCLVMPYYKDGDLTNFLRKNPQVDKLDLVCQVAAGLEYLHNLKPHAIVHGDIKAANILVSDYQARLTDFGVARMLNKTGYTTTVGGTCRWMAPELLDDHQPPPTLASDVWAFGMTILQVFTGKIPFEELRIDATVVMTLVRKLLPQRPPEISETLWALLERCWAFEPSQRPAISTIFIVL</sequence>
<protein>
    <submittedName>
        <fullName evidence="2">Kinase-like protein</fullName>
    </submittedName>
</protein>
<evidence type="ECO:0000313" key="3">
    <source>
        <dbReference type="Proteomes" id="UP000807342"/>
    </source>
</evidence>
<evidence type="ECO:0000259" key="1">
    <source>
        <dbReference type="PROSITE" id="PS50011"/>
    </source>
</evidence>
<feature type="domain" description="Protein kinase" evidence="1">
    <location>
        <begin position="16"/>
        <end position="277"/>
    </location>
</feature>
<dbReference type="InterPro" id="IPR000719">
    <property type="entry name" value="Prot_kinase_dom"/>
</dbReference>
<dbReference type="InterPro" id="IPR008271">
    <property type="entry name" value="Ser/Thr_kinase_AS"/>
</dbReference>
<keyword evidence="2" id="KW-0418">Kinase</keyword>
<comment type="caution">
    <text evidence="2">The sequence shown here is derived from an EMBL/GenBank/DDBJ whole genome shotgun (WGS) entry which is preliminary data.</text>
</comment>
<name>A0A9P5X4A8_9AGAR</name>
<dbReference type="OrthoDB" id="346907at2759"/>
<reference evidence="2" key="1">
    <citation type="submission" date="2020-11" db="EMBL/GenBank/DDBJ databases">
        <authorList>
            <consortium name="DOE Joint Genome Institute"/>
            <person name="Ahrendt S."/>
            <person name="Riley R."/>
            <person name="Andreopoulos W."/>
            <person name="Labutti K."/>
            <person name="Pangilinan J."/>
            <person name="Ruiz-Duenas F.J."/>
            <person name="Barrasa J.M."/>
            <person name="Sanchez-Garcia M."/>
            <person name="Camarero S."/>
            <person name="Miyauchi S."/>
            <person name="Serrano A."/>
            <person name="Linde D."/>
            <person name="Babiker R."/>
            <person name="Drula E."/>
            <person name="Ayuso-Fernandez I."/>
            <person name="Pacheco R."/>
            <person name="Padilla G."/>
            <person name="Ferreira P."/>
            <person name="Barriuso J."/>
            <person name="Kellner H."/>
            <person name="Castanera R."/>
            <person name="Alfaro M."/>
            <person name="Ramirez L."/>
            <person name="Pisabarro A.G."/>
            <person name="Kuo A."/>
            <person name="Tritt A."/>
            <person name="Lipzen A."/>
            <person name="He G."/>
            <person name="Yan M."/>
            <person name="Ng V."/>
            <person name="Cullen D."/>
            <person name="Martin F."/>
            <person name="Rosso M.-N."/>
            <person name="Henrissat B."/>
            <person name="Hibbett D."/>
            <person name="Martinez A.T."/>
            <person name="Grigoriev I.V."/>
        </authorList>
    </citation>
    <scope>NUCLEOTIDE SEQUENCE</scope>
    <source>
        <strain evidence="2">MF-IS2</strain>
    </source>
</reference>
<dbReference type="Proteomes" id="UP000807342">
    <property type="component" value="Unassembled WGS sequence"/>
</dbReference>
<dbReference type="PANTHER" id="PTHR44329">
    <property type="entry name" value="SERINE/THREONINE-PROTEIN KINASE TNNI3K-RELATED"/>
    <property type="match status" value="1"/>
</dbReference>
<dbReference type="Pfam" id="PF07714">
    <property type="entry name" value="PK_Tyr_Ser-Thr"/>
    <property type="match status" value="1"/>
</dbReference>
<dbReference type="InterPro" id="IPR001245">
    <property type="entry name" value="Ser-Thr/Tyr_kinase_cat_dom"/>
</dbReference>
<dbReference type="Gene3D" id="1.10.510.10">
    <property type="entry name" value="Transferase(Phosphotransferase) domain 1"/>
    <property type="match status" value="1"/>
</dbReference>
<accession>A0A9P5X4A8</accession>
<dbReference type="AlphaFoldDB" id="A0A9P5X4A8"/>